<name>A0A840FU55_9BURK</name>
<proteinExistence type="predicted"/>
<dbReference type="Proteomes" id="UP000524450">
    <property type="component" value="Unassembled WGS sequence"/>
</dbReference>
<gene>
    <name evidence="1" type="ORF">GGD71_006955</name>
</gene>
<organism evidence="1 2">
    <name type="scientific">Variovorax guangxiensis</name>
    <dbReference type="NCBI Taxonomy" id="1775474"/>
    <lineage>
        <taxon>Bacteria</taxon>
        <taxon>Pseudomonadati</taxon>
        <taxon>Pseudomonadota</taxon>
        <taxon>Betaproteobacteria</taxon>
        <taxon>Burkholderiales</taxon>
        <taxon>Comamonadaceae</taxon>
        <taxon>Variovorax</taxon>
    </lineage>
</organism>
<evidence type="ECO:0000313" key="2">
    <source>
        <dbReference type="Proteomes" id="UP000524450"/>
    </source>
</evidence>
<dbReference type="EMBL" id="JACIFZ010000022">
    <property type="protein sequence ID" value="MBB4226136.1"/>
    <property type="molecule type" value="Genomic_DNA"/>
</dbReference>
<sequence length="56" mass="6347">MRFSPIDFDLELQPMPPTLATRKPVDELTAAELETFPVWEFAVDEDGDGEEQDHLG</sequence>
<dbReference type="RefSeq" id="WP_184642809.1">
    <property type="nucleotide sequence ID" value="NZ_JACIFZ010000022.1"/>
</dbReference>
<protein>
    <submittedName>
        <fullName evidence="1">Uncharacterized protein</fullName>
    </submittedName>
</protein>
<reference evidence="1 2" key="1">
    <citation type="submission" date="2020-08" db="EMBL/GenBank/DDBJ databases">
        <title>Genomic Encyclopedia of Type Strains, Phase IV (KMG-V): Genome sequencing to study the core and pangenomes of soil and plant-associated prokaryotes.</title>
        <authorList>
            <person name="Whitman W."/>
        </authorList>
    </citation>
    <scope>NUCLEOTIDE SEQUENCE [LARGE SCALE GENOMIC DNA]</scope>
    <source>
        <strain evidence="1 2">34/80</strain>
    </source>
</reference>
<accession>A0A840FU55</accession>
<dbReference type="AlphaFoldDB" id="A0A840FU55"/>
<evidence type="ECO:0000313" key="1">
    <source>
        <dbReference type="EMBL" id="MBB4226136.1"/>
    </source>
</evidence>
<comment type="caution">
    <text evidence="1">The sequence shown here is derived from an EMBL/GenBank/DDBJ whole genome shotgun (WGS) entry which is preliminary data.</text>
</comment>